<dbReference type="PANTHER" id="PTHR30061:SF50">
    <property type="entry name" value="MALTOSE_MALTODEXTRIN-BINDING PERIPLASMIC PROTEIN"/>
    <property type="match status" value="1"/>
</dbReference>
<evidence type="ECO:0000256" key="1">
    <source>
        <dbReference type="ARBA" id="ARBA00008520"/>
    </source>
</evidence>
<keyword evidence="2" id="KW-0813">Transport</keyword>
<name>A0A2H0D0L9_9BACT</name>
<keyword evidence="3" id="KW-0732">Signal</keyword>
<comment type="caution">
    <text evidence="4">The sequence shown here is derived from an EMBL/GenBank/DDBJ whole genome shotgun (WGS) entry which is preliminary data.</text>
</comment>
<reference evidence="4 5" key="1">
    <citation type="submission" date="2017-09" db="EMBL/GenBank/DDBJ databases">
        <title>Depth-based differentiation of microbial function through sediment-hosted aquifers and enrichment of novel symbionts in the deep terrestrial subsurface.</title>
        <authorList>
            <person name="Probst A.J."/>
            <person name="Ladd B."/>
            <person name="Jarett J.K."/>
            <person name="Geller-Mcgrath D.E."/>
            <person name="Sieber C.M."/>
            <person name="Emerson J.B."/>
            <person name="Anantharaman K."/>
            <person name="Thomas B.C."/>
            <person name="Malmstrom R."/>
            <person name="Stieglmeier M."/>
            <person name="Klingl A."/>
            <person name="Woyke T."/>
            <person name="Ryan C.M."/>
            <person name="Banfield J.F."/>
        </authorList>
    </citation>
    <scope>NUCLEOTIDE SEQUENCE [LARGE SCALE GENOMIC DNA]</scope>
    <source>
        <strain evidence="4">CG22_combo_CG10-13_8_21_14_all_39_9</strain>
    </source>
</reference>
<dbReference type="InterPro" id="IPR006061">
    <property type="entry name" value="SBP_1_CS"/>
</dbReference>
<dbReference type="InterPro" id="IPR006059">
    <property type="entry name" value="SBP"/>
</dbReference>
<dbReference type="SUPFAM" id="SSF53850">
    <property type="entry name" value="Periplasmic binding protein-like II"/>
    <property type="match status" value="1"/>
</dbReference>
<accession>A0A2H0D0L9</accession>
<sequence length="466" mass="52428">MRIKLVKFKLIVILLVFMLLATGCGLKQGDTQAMSELKTPITIRYWRVFDGPDAFQEVINAYKQAHPNVNIEYRKLRYDEYEQALLEAWAEDRGPDIFTVHNSWLAKYESKILAMPETVKLPYAVQRNSRTGDVEKALYQQVNLWTPIDIRNNFAEVVYQDVVRDNKIWGLPLSVDSLALFYNRTLLDNALITKVPSTWLAVKEAVKKLTLQDEAGNIQQSGIALGTADNINRAFDIVSLLMMQNGTQMTDDTGSQATFHQPSPYSADKSFKPGMEALRFYTDFALPSKEVYNWSEEMPEATDSFVRGKLGMMLGYAYQLPLIRTQGVKLNIGVAEAPHINSDGTDALGAKVNIASYWVETVSAKTKYANYAWDFLQFASSKEQVIKYLAVAKKPAALRDLISAQLNQPDVKPFANQVLTAQSWYRGRNPLAAEEIFRQMIQAVLAGSNTAEEAIGFGAKKINQTF</sequence>
<comment type="similarity">
    <text evidence="1">Belongs to the bacterial solute-binding protein 1 family.</text>
</comment>
<dbReference type="PANTHER" id="PTHR30061">
    <property type="entry name" value="MALTOSE-BINDING PERIPLASMIC PROTEIN"/>
    <property type="match status" value="1"/>
</dbReference>
<dbReference type="EMBL" id="PCTN01000138">
    <property type="protein sequence ID" value="PIP75551.1"/>
    <property type="molecule type" value="Genomic_DNA"/>
</dbReference>
<protein>
    <recommendedName>
        <fullName evidence="6">ABC transporter substrate-binding protein</fullName>
    </recommendedName>
</protein>
<organism evidence="4 5">
    <name type="scientific">Candidatus Kuenenbacteria bacterium CG22_combo_CG10-13_8_21_14_all_39_9</name>
    <dbReference type="NCBI Taxonomy" id="1974621"/>
    <lineage>
        <taxon>Bacteria</taxon>
        <taxon>Candidatus Kueneniibacteriota</taxon>
    </lineage>
</organism>
<gene>
    <name evidence="4" type="ORF">COW86_03160</name>
</gene>
<dbReference type="GO" id="GO:0042956">
    <property type="term" value="P:maltodextrin transmembrane transport"/>
    <property type="evidence" value="ECO:0007669"/>
    <property type="project" value="TreeGrafter"/>
</dbReference>
<evidence type="ECO:0000256" key="3">
    <source>
        <dbReference type="ARBA" id="ARBA00022729"/>
    </source>
</evidence>
<dbReference type="PROSITE" id="PS51257">
    <property type="entry name" value="PROKAR_LIPOPROTEIN"/>
    <property type="match status" value="1"/>
</dbReference>
<evidence type="ECO:0000256" key="2">
    <source>
        <dbReference type="ARBA" id="ARBA00022448"/>
    </source>
</evidence>
<dbReference type="GO" id="GO:0055085">
    <property type="term" value="P:transmembrane transport"/>
    <property type="evidence" value="ECO:0007669"/>
    <property type="project" value="InterPro"/>
</dbReference>
<dbReference type="Gene3D" id="3.40.190.10">
    <property type="entry name" value="Periplasmic binding protein-like II"/>
    <property type="match status" value="1"/>
</dbReference>
<evidence type="ECO:0000313" key="4">
    <source>
        <dbReference type="EMBL" id="PIP75551.1"/>
    </source>
</evidence>
<evidence type="ECO:0000313" key="5">
    <source>
        <dbReference type="Proteomes" id="UP000230159"/>
    </source>
</evidence>
<dbReference type="Pfam" id="PF01547">
    <property type="entry name" value="SBP_bac_1"/>
    <property type="match status" value="1"/>
</dbReference>
<dbReference type="GO" id="GO:0055052">
    <property type="term" value="C:ATP-binding cassette (ABC) transporter complex, substrate-binding subunit-containing"/>
    <property type="evidence" value="ECO:0007669"/>
    <property type="project" value="TreeGrafter"/>
</dbReference>
<dbReference type="GO" id="GO:1901982">
    <property type="term" value="F:maltose binding"/>
    <property type="evidence" value="ECO:0007669"/>
    <property type="project" value="TreeGrafter"/>
</dbReference>
<dbReference type="Proteomes" id="UP000230159">
    <property type="component" value="Unassembled WGS sequence"/>
</dbReference>
<dbReference type="GO" id="GO:0015768">
    <property type="term" value="P:maltose transport"/>
    <property type="evidence" value="ECO:0007669"/>
    <property type="project" value="TreeGrafter"/>
</dbReference>
<dbReference type="PROSITE" id="PS01037">
    <property type="entry name" value="SBP_BACTERIAL_1"/>
    <property type="match status" value="1"/>
</dbReference>
<evidence type="ECO:0008006" key="6">
    <source>
        <dbReference type="Google" id="ProtNLM"/>
    </source>
</evidence>
<dbReference type="AlphaFoldDB" id="A0A2H0D0L9"/>
<proteinExistence type="inferred from homology"/>